<feature type="signal peptide" evidence="1">
    <location>
        <begin position="1"/>
        <end position="24"/>
    </location>
</feature>
<gene>
    <name evidence="3" type="ORF">QRT05_06210</name>
</gene>
<evidence type="ECO:0000259" key="2">
    <source>
        <dbReference type="Pfam" id="PF26366"/>
    </source>
</evidence>
<reference evidence="3 4" key="1">
    <citation type="submission" date="2023-06" db="EMBL/GenBank/DDBJ databases">
        <title>Cellulomonas sp. MW9 Whole genome sequence.</title>
        <authorList>
            <person name="Park S."/>
        </authorList>
    </citation>
    <scope>NUCLEOTIDE SEQUENCE [LARGE SCALE GENOMIC DNA]</scope>
    <source>
        <strain evidence="3 4">MW9</strain>
    </source>
</reference>
<evidence type="ECO:0000256" key="1">
    <source>
        <dbReference type="SAM" id="SignalP"/>
    </source>
</evidence>
<comment type="caution">
    <text evidence="3">The sequence shown here is derived from an EMBL/GenBank/DDBJ whole genome shotgun (WGS) entry which is preliminary data.</text>
</comment>
<feature type="chain" id="PRO_5045372510" description="DUF8094 domain-containing protein" evidence="1">
    <location>
        <begin position="25"/>
        <end position="331"/>
    </location>
</feature>
<dbReference type="InterPro" id="IPR058407">
    <property type="entry name" value="DUF8094"/>
</dbReference>
<keyword evidence="1" id="KW-0732">Signal</keyword>
<evidence type="ECO:0000313" key="3">
    <source>
        <dbReference type="EMBL" id="MDM7830920.1"/>
    </source>
</evidence>
<dbReference type="EMBL" id="JAUCGR010000001">
    <property type="protein sequence ID" value="MDM7830920.1"/>
    <property type="molecule type" value="Genomic_DNA"/>
</dbReference>
<protein>
    <recommendedName>
        <fullName evidence="2">DUF8094 domain-containing protein</fullName>
    </recommendedName>
</protein>
<dbReference type="Pfam" id="PF26366">
    <property type="entry name" value="DUF8094"/>
    <property type="match status" value="1"/>
</dbReference>
<evidence type="ECO:0000313" key="4">
    <source>
        <dbReference type="Proteomes" id="UP001321453"/>
    </source>
</evidence>
<dbReference type="PROSITE" id="PS51257">
    <property type="entry name" value="PROKAR_LIPOPROTEIN"/>
    <property type="match status" value="1"/>
</dbReference>
<accession>A0ABT7S5M5</accession>
<name>A0ABT7S5M5_9CELL</name>
<keyword evidence="4" id="KW-1185">Reference proteome</keyword>
<dbReference type="Proteomes" id="UP001321453">
    <property type="component" value="Unassembled WGS sequence"/>
</dbReference>
<organism evidence="3 4">
    <name type="scientific">Cellulomonas edaphi</name>
    <dbReference type="NCBI Taxonomy" id="3053468"/>
    <lineage>
        <taxon>Bacteria</taxon>
        <taxon>Bacillati</taxon>
        <taxon>Actinomycetota</taxon>
        <taxon>Actinomycetes</taxon>
        <taxon>Micrococcales</taxon>
        <taxon>Cellulomonadaceae</taxon>
        <taxon>Cellulomonas</taxon>
    </lineage>
</organism>
<proteinExistence type="predicted"/>
<feature type="domain" description="DUF8094" evidence="2">
    <location>
        <begin position="40"/>
        <end position="329"/>
    </location>
</feature>
<sequence length="331" mass="35324">MSRLPRLTVVTVGLVSLLAGCAPALPQPTPPPAPAVAPAAVTPGQSSRVLEDLGTVLAAADKKLDDKLLAPRVQEPALEMRSAEYVRAKATDGKREPTALPTTSQATIVPRTEAWPRTQLVVTDQPADLQAQRILVLKQDGPRDQYMLWGWSRLLPGVQMPQTARPEIGSPVVAPDSDALLVSPQDAIAQYADVLTKDTKSKYDDDFADNASRDEINDLRKRNEKAVKGSGKYEETYTAEDEPVVSLGTIDGGAIVVGQLTSLAKTTLTLDGAKVPISDPFYRALSGKKTANKSFLRTSTDILVLYVPPAGSDAPMSVLAFESVITDAKAS</sequence>
<dbReference type="RefSeq" id="WP_289446072.1">
    <property type="nucleotide sequence ID" value="NZ_JAUCGR010000001.1"/>
</dbReference>